<protein>
    <submittedName>
        <fullName evidence="2">Uncharacterized protein</fullName>
    </submittedName>
</protein>
<dbReference type="EMBL" id="JBJQOH010000007">
    <property type="protein sequence ID" value="KAL3680859.1"/>
    <property type="molecule type" value="Genomic_DNA"/>
</dbReference>
<organism evidence="2 3">
    <name type="scientific">Riccia sorocarpa</name>
    <dbReference type="NCBI Taxonomy" id="122646"/>
    <lineage>
        <taxon>Eukaryota</taxon>
        <taxon>Viridiplantae</taxon>
        <taxon>Streptophyta</taxon>
        <taxon>Embryophyta</taxon>
        <taxon>Marchantiophyta</taxon>
        <taxon>Marchantiopsida</taxon>
        <taxon>Marchantiidae</taxon>
        <taxon>Marchantiales</taxon>
        <taxon>Ricciaceae</taxon>
        <taxon>Riccia</taxon>
    </lineage>
</organism>
<keyword evidence="3" id="KW-1185">Reference proteome</keyword>
<name>A0ABD3GST2_9MARC</name>
<feature type="region of interest" description="Disordered" evidence="1">
    <location>
        <begin position="83"/>
        <end position="137"/>
    </location>
</feature>
<dbReference type="AlphaFoldDB" id="A0ABD3GST2"/>
<feature type="compositionally biased region" description="Basic and acidic residues" evidence="1">
    <location>
        <begin position="35"/>
        <end position="48"/>
    </location>
</feature>
<feature type="compositionally biased region" description="Basic and acidic residues" evidence="1">
    <location>
        <begin position="92"/>
        <end position="105"/>
    </location>
</feature>
<sequence>MNMDPFYNTLLKDSEKWADVMDKDKHARSKKPKNKPTEGGKDTRDRGNNRKTIGGGMVIPEYQRVDTFSQLLVEDNSLKEVVRGGSDNSHALLERNEEPLDKDESLTVPEGHTAHLEDPTKVDEEHSQASHQQQLHKAALNEARLAVQD</sequence>
<reference evidence="2 3" key="1">
    <citation type="submission" date="2024-09" db="EMBL/GenBank/DDBJ databases">
        <title>Chromosome-scale assembly of Riccia sorocarpa.</title>
        <authorList>
            <person name="Paukszto L."/>
        </authorList>
    </citation>
    <scope>NUCLEOTIDE SEQUENCE [LARGE SCALE GENOMIC DNA]</scope>
    <source>
        <strain evidence="2">LP-2024</strain>
        <tissue evidence="2">Aerial parts of the thallus</tissue>
    </source>
</reference>
<evidence type="ECO:0000313" key="3">
    <source>
        <dbReference type="Proteomes" id="UP001633002"/>
    </source>
</evidence>
<dbReference type="Proteomes" id="UP001633002">
    <property type="component" value="Unassembled WGS sequence"/>
</dbReference>
<feature type="compositionally biased region" description="Basic and acidic residues" evidence="1">
    <location>
        <begin position="112"/>
        <end position="128"/>
    </location>
</feature>
<gene>
    <name evidence="2" type="ORF">R1sor_023815</name>
</gene>
<proteinExistence type="predicted"/>
<feature type="region of interest" description="Disordered" evidence="1">
    <location>
        <begin position="21"/>
        <end position="57"/>
    </location>
</feature>
<accession>A0ABD3GST2</accession>
<comment type="caution">
    <text evidence="2">The sequence shown here is derived from an EMBL/GenBank/DDBJ whole genome shotgun (WGS) entry which is preliminary data.</text>
</comment>
<evidence type="ECO:0000313" key="2">
    <source>
        <dbReference type="EMBL" id="KAL3680859.1"/>
    </source>
</evidence>
<evidence type="ECO:0000256" key="1">
    <source>
        <dbReference type="SAM" id="MobiDB-lite"/>
    </source>
</evidence>